<evidence type="ECO:0000313" key="2">
    <source>
        <dbReference type="EMBL" id="MFF0007612.1"/>
    </source>
</evidence>
<keyword evidence="1" id="KW-1133">Transmembrane helix</keyword>
<sequence length="123" mass="12841">MAPPLTDDQDALAPSRRERPSRLIDVAVALLLLVADAVIVVVAVVLLVAVGLGTAHSPYSPSTARSPDTPVLAWLVIWGVPAVAAAGAVVHARLRMPVTAVVQGLFTLACTFLAIAWTRMLLS</sequence>
<gene>
    <name evidence="2" type="ORF">ACFYQT_29835</name>
</gene>
<accession>A0ABW6N2X4</accession>
<feature type="transmembrane region" description="Helical" evidence="1">
    <location>
        <begin position="71"/>
        <end position="90"/>
    </location>
</feature>
<comment type="caution">
    <text evidence="2">The sequence shown here is derived from an EMBL/GenBank/DDBJ whole genome shotgun (WGS) entry which is preliminary data.</text>
</comment>
<evidence type="ECO:0008006" key="4">
    <source>
        <dbReference type="Google" id="ProtNLM"/>
    </source>
</evidence>
<dbReference type="EMBL" id="JBIAJP010000010">
    <property type="protein sequence ID" value="MFF0007612.1"/>
    <property type="molecule type" value="Genomic_DNA"/>
</dbReference>
<dbReference type="RefSeq" id="WP_104781732.1">
    <property type="nucleotide sequence ID" value="NZ_JBEXVS010000069.1"/>
</dbReference>
<keyword evidence="1" id="KW-0472">Membrane</keyword>
<dbReference type="Proteomes" id="UP001601422">
    <property type="component" value="Unassembled WGS sequence"/>
</dbReference>
<feature type="transmembrane region" description="Helical" evidence="1">
    <location>
        <begin position="26"/>
        <end position="51"/>
    </location>
</feature>
<evidence type="ECO:0000313" key="3">
    <source>
        <dbReference type="Proteomes" id="UP001601422"/>
    </source>
</evidence>
<proteinExistence type="predicted"/>
<protein>
    <recommendedName>
        <fullName evidence="4">Integral membrane protein</fullName>
    </recommendedName>
</protein>
<evidence type="ECO:0000256" key="1">
    <source>
        <dbReference type="SAM" id="Phobius"/>
    </source>
</evidence>
<keyword evidence="1" id="KW-0812">Transmembrane</keyword>
<feature type="transmembrane region" description="Helical" evidence="1">
    <location>
        <begin position="97"/>
        <end position="117"/>
    </location>
</feature>
<keyword evidence="3" id="KW-1185">Reference proteome</keyword>
<reference evidence="2 3" key="1">
    <citation type="submission" date="2024-10" db="EMBL/GenBank/DDBJ databases">
        <title>The Natural Products Discovery Center: Release of the First 8490 Sequenced Strains for Exploring Actinobacteria Biosynthetic Diversity.</title>
        <authorList>
            <person name="Kalkreuter E."/>
            <person name="Kautsar S.A."/>
            <person name="Yang D."/>
            <person name="Bader C.D."/>
            <person name="Teijaro C.N."/>
            <person name="Fluegel L."/>
            <person name="Davis C.M."/>
            <person name="Simpson J.R."/>
            <person name="Lauterbach L."/>
            <person name="Steele A.D."/>
            <person name="Gui C."/>
            <person name="Meng S."/>
            <person name="Li G."/>
            <person name="Viehrig K."/>
            <person name="Ye F."/>
            <person name="Su P."/>
            <person name="Kiefer A.F."/>
            <person name="Nichols A."/>
            <person name="Cepeda A.J."/>
            <person name="Yan W."/>
            <person name="Fan B."/>
            <person name="Jiang Y."/>
            <person name="Adhikari A."/>
            <person name="Zheng C.-J."/>
            <person name="Schuster L."/>
            <person name="Cowan T.M."/>
            <person name="Smanski M.J."/>
            <person name="Chevrette M.G."/>
            <person name="De Carvalho L.P.S."/>
            <person name="Shen B."/>
        </authorList>
    </citation>
    <scope>NUCLEOTIDE SEQUENCE [LARGE SCALE GENOMIC DNA]</scope>
    <source>
        <strain evidence="2 3">NPDC005497</strain>
    </source>
</reference>
<organism evidence="2 3">
    <name type="scientific">Streptomyces tibetensis</name>
    <dbReference type="NCBI Taxonomy" id="2382123"/>
    <lineage>
        <taxon>Bacteria</taxon>
        <taxon>Bacillati</taxon>
        <taxon>Actinomycetota</taxon>
        <taxon>Actinomycetes</taxon>
        <taxon>Kitasatosporales</taxon>
        <taxon>Streptomycetaceae</taxon>
        <taxon>Streptomyces</taxon>
    </lineage>
</organism>
<name>A0ABW6N2X4_9ACTN</name>